<dbReference type="NCBIfam" id="TIGR01665">
    <property type="entry name" value="put_anti_recept"/>
    <property type="match status" value="1"/>
</dbReference>
<proteinExistence type="predicted"/>
<reference evidence="3" key="1">
    <citation type="journal article" date="2014" name="Genome Announc.">
        <title>Draft genome sequence of Weissella oryzae SG25T, isolated from fermented rice grains.</title>
        <authorList>
            <person name="Tanizawa Y."/>
            <person name="Fujisawa T."/>
            <person name="Mochizuki T."/>
            <person name="Kaminuma E."/>
            <person name="Suzuki Y."/>
            <person name="Nakamura Y."/>
            <person name="Tohno M."/>
        </authorList>
    </citation>
    <scope>NUCLEOTIDE SEQUENCE [LARGE SCALE GENOMIC DNA]</scope>
    <source>
        <strain evidence="3">DSM 25784 / JCM 18191 / LMG 30913 / SG25</strain>
    </source>
</reference>
<keyword evidence="3" id="KW-1185">Reference proteome</keyword>
<dbReference type="InterPro" id="IPR007119">
    <property type="entry name" value="Phage_tail_spike_N"/>
</dbReference>
<dbReference type="RefSeq" id="WP_052348624.1">
    <property type="nucleotide sequence ID" value="NZ_DF820505.1"/>
</dbReference>
<name>A0A069CWX0_WEIOS</name>
<evidence type="ECO:0000313" key="3">
    <source>
        <dbReference type="Proteomes" id="UP000030643"/>
    </source>
</evidence>
<dbReference type="Proteomes" id="UP000030643">
    <property type="component" value="Unassembled WGS sequence"/>
</dbReference>
<dbReference type="STRING" id="1329250.WOSG25_220020"/>
<gene>
    <name evidence="2" type="ORF">WOSG25_220020</name>
</gene>
<dbReference type="EMBL" id="DF820505">
    <property type="protein sequence ID" value="GAK31974.1"/>
    <property type="molecule type" value="Genomic_DNA"/>
</dbReference>
<dbReference type="InterPro" id="IPR010572">
    <property type="entry name" value="Tail_dom"/>
</dbReference>
<feature type="domain" description="Tail spike" evidence="1">
    <location>
        <begin position="158"/>
        <end position="363"/>
    </location>
</feature>
<dbReference type="eggNOG" id="COG4926">
    <property type="taxonomic scope" value="Bacteria"/>
</dbReference>
<evidence type="ECO:0000313" key="2">
    <source>
        <dbReference type="EMBL" id="GAK31974.1"/>
    </source>
</evidence>
<dbReference type="Pfam" id="PF06605">
    <property type="entry name" value="Prophage_tail"/>
    <property type="match status" value="1"/>
</dbReference>
<protein>
    <recommendedName>
        <fullName evidence="1">Tail spike domain-containing protein</fullName>
    </recommendedName>
</protein>
<dbReference type="AlphaFoldDB" id="A0A069CWX0"/>
<accession>A0A069CWX0</accession>
<organism evidence="2 3">
    <name type="scientific">Weissella oryzae (strain DSM 25784 / JCM 18191 / LMG 30913 / SG25)</name>
    <dbReference type="NCBI Taxonomy" id="1329250"/>
    <lineage>
        <taxon>Bacteria</taxon>
        <taxon>Bacillati</taxon>
        <taxon>Bacillota</taxon>
        <taxon>Bacilli</taxon>
        <taxon>Lactobacillales</taxon>
        <taxon>Lactobacillaceae</taxon>
        <taxon>Weissella</taxon>
    </lineage>
</organism>
<sequence>MTPILYESSEVDFKTNGLGKLAEIQNAEITEQRNGILQLTATYPVAGRRYNDISIGRLILAKPSPKDANHAFRITNLQLDISGKNVEIQADSITYDLRNNLIKSVKIKDDNGLMAMNAIKGAMVHQSIFDFYSNIETVSSTELSYVNPLEAIAGTNGSILQYWGGEMLRENRRISMYKRRGDDDVMTFRLGKNISSMTYTIDTANLVTKIYPYVKQTVNEVDKYIEGDSVESPNMNKYFDIYIRPVDVSQDIQIEQDESEDSIKAKINEYAKNWFTKSENTDVDLPEVTIEVDVISLRESADLSDQFKELENIGLTDTVTVFVPEFNVDVTAVVNELHYDPVSEQVISLTIGTARLSYTDYNKSQFEDMQNKITVINEEANYAATKLWDTETELNFSTDGIIATDPNYPQRLVIFNSAGIGVSEDGGKTFGNAITGKGINATAITTGILKAIQIIGVTITGSTITSRDGSTQASITLNNGELTFKNRDGRDVAAIVPTTDGSSGVANGSAILQYPGEIFSINTNDPNAGMSLPLIKVPADSNVNDPYFELPGKLSGGITSRDNTLWISARNQVILSGNGGSSNALNVYGDHVDVLGNFNVYNGSKNAVHPTREGFRATPAYETAESYLGDIGEAITDGDGTIEIKIEDLFGDTINTDYAYQVFLSSYSKSHVWVSERGKTSFVVESDEPNVPFTWELKGKRRGYEGERLVDSGLTYKDAEKMYKEVQASDEDID</sequence>
<evidence type="ECO:0000259" key="1">
    <source>
        <dbReference type="Pfam" id="PF06605"/>
    </source>
</evidence>